<gene>
    <name evidence="9" type="primary">LOC117148693</name>
</gene>
<dbReference type="Gene3D" id="2.20.130.20">
    <property type="match status" value="1"/>
</dbReference>
<dbReference type="Gene3D" id="2.60.40.690">
    <property type="entry name" value="Alpha-macroglobulin, receptor-binding domain"/>
    <property type="match status" value="1"/>
</dbReference>
<dbReference type="Gene3D" id="1.50.10.20">
    <property type="match status" value="1"/>
</dbReference>
<reference evidence="9" key="1">
    <citation type="submission" date="2025-08" db="UniProtKB">
        <authorList>
            <consortium name="RefSeq"/>
        </authorList>
    </citation>
    <scope>IDENTIFICATION</scope>
    <source>
        <strain evidence="9">Mau12</strain>
        <tissue evidence="9">Whole Body</tissue>
    </source>
</reference>
<dbReference type="InterPro" id="IPR002890">
    <property type="entry name" value="MG2"/>
</dbReference>
<protein>
    <submittedName>
        <fullName evidence="9">Alpha-2-macroglobulin</fullName>
    </submittedName>
</protein>
<evidence type="ECO:0000259" key="7">
    <source>
        <dbReference type="SMART" id="SM01361"/>
    </source>
</evidence>
<evidence type="ECO:0000313" key="9">
    <source>
        <dbReference type="RefSeq" id="XP_033172131.1"/>
    </source>
</evidence>
<dbReference type="GO" id="GO:0004866">
    <property type="term" value="F:endopeptidase inhibitor activity"/>
    <property type="evidence" value="ECO:0007669"/>
    <property type="project" value="InterPro"/>
</dbReference>
<dbReference type="Gene3D" id="2.60.40.2950">
    <property type="match status" value="1"/>
</dbReference>
<dbReference type="InterPro" id="IPR001599">
    <property type="entry name" value="Macroglobln_a2"/>
</dbReference>
<dbReference type="GO" id="GO:0005615">
    <property type="term" value="C:extracellular space"/>
    <property type="evidence" value="ECO:0007669"/>
    <property type="project" value="InterPro"/>
</dbReference>
<evidence type="ECO:0000256" key="2">
    <source>
        <dbReference type="ARBA" id="ARBA00022966"/>
    </source>
</evidence>
<dbReference type="InterPro" id="IPR011625">
    <property type="entry name" value="A2M_N_BRD"/>
</dbReference>
<dbReference type="InterPro" id="IPR041555">
    <property type="entry name" value="MG3"/>
</dbReference>
<dbReference type="SMART" id="SM01360">
    <property type="entry name" value="A2M"/>
    <property type="match status" value="1"/>
</dbReference>
<dbReference type="InterPro" id="IPR009048">
    <property type="entry name" value="A-macroglobulin_rcpt-bd"/>
</dbReference>
<dbReference type="GeneID" id="117148693"/>
<feature type="signal peptide" evidence="4">
    <location>
        <begin position="1"/>
        <end position="24"/>
    </location>
</feature>
<dbReference type="Pfam" id="PF07677">
    <property type="entry name" value="A2M_recep"/>
    <property type="match status" value="1"/>
</dbReference>
<dbReference type="Pfam" id="PF17791">
    <property type="entry name" value="MG3"/>
    <property type="match status" value="1"/>
</dbReference>
<dbReference type="Gene3D" id="2.60.40.10">
    <property type="entry name" value="Immunoglobulins"/>
    <property type="match status" value="1"/>
</dbReference>
<evidence type="ECO:0000259" key="6">
    <source>
        <dbReference type="SMART" id="SM01360"/>
    </source>
</evidence>
<dbReference type="Proteomes" id="UP000515162">
    <property type="component" value="Chromosome 2L"/>
</dbReference>
<dbReference type="PANTHER" id="PTHR11412:SF136">
    <property type="entry name" value="CD109 ANTIGEN"/>
    <property type="match status" value="1"/>
</dbReference>
<dbReference type="InterPro" id="IPR008930">
    <property type="entry name" value="Terpenoid_cyclase/PrenylTrfase"/>
</dbReference>
<evidence type="ECO:0000256" key="1">
    <source>
        <dbReference type="ARBA" id="ARBA00022729"/>
    </source>
</evidence>
<evidence type="ECO:0000256" key="4">
    <source>
        <dbReference type="SAM" id="SignalP"/>
    </source>
</evidence>
<evidence type="ECO:0000256" key="3">
    <source>
        <dbReference type="ARBA" id="ARBA00023157"/>
    </source>
</evidence>
<dbReference type="RefSeq" id="XP_033172131.1">
    <property type="nucleotide sequence ID" value="XM_033316240.1"/>
</dbReference>
<dbReference type="Pfam" id="PF07703">
    <property type="entry name" value="A2M_BRD"/>
    <property type="match status" value="1"/>
</dbReference>
<dbReference type="InterPro" id="IPR050473">
    <property type="entry name" value="A2M/Complement_sys"/>
</dbReference>
<dbReference type="Pfam" id="PF00207">
    <property type="entry name" value="A2M"/>
    <property type="match status" value="1"/>
</dbReference>
<dbReference type="Pfam" id="PF01835">
    <property type="entry name" value="MG2"/>
    <property type="match status" value="1"/>
</dbReference>
<dbReference type="InterPro" id="IPR013783">
    <property type="entry name" value="Ig-like_fold"/>
</dbReference>
<dbReference type="InterPro" id="IPR036595">
    <property type="entry name" value="A-macroglobulin_rcpt-bd_sf"/>
</dbReference>
<keyword evidence="1 4" id="KW-0732">Signal</keyword>
<organism evidence="8 9">
    <name type="scientific">Drosophila mauritiana</name>
    <name type="common">Fruit fly</name>
    <dbReference type="NCBI Taxonomy" id="7226"/>
    <lineage>
        <taxon>Eukaryota</taxon>
        <taxon>Metazoa</taxon>
        <taxon>Ecdysozoa</taxon>
        <taxon>Arthropoda</taxon>
        <taxon>Hexapoda</taxon>
        <taxon>Insecta</taxon>
        <taxon>Pterygota</taxon>
        <taxon>Neoptera</taxon>
        <taxon>Endopterygota</taxon>
        <taxon>Diptera</taxon>
        <taxon>Brachycera</taxon>
        <taxon>Muscomorpha</taxon>
        <taxon>Ephydroidea</taxon>
        <taxon>Drosophilidae</taxon>
        <taxon>Drosophila</taxon>
        <taxon>Sophophora</taxon>
    </lineage>
</organism>
<dbReference type="PANTHER" id="PTHR11412">
    <property type="entry name" value="MACROGLOBULIN / COMPLEMENT"/>
    <property type="match status" value="1"/>
</dbReference>
<accession>A0A6P8LB40</accession>
<sequence>MSSVGCLKVLVCVFCSWLNVYVLASNVGLYSVVAPGSIVPNRDFKVTVAVYHIKEPVTLKLAISGDSYNASQTVDLPTDREIKEVTFKVPDLSSGHYALTAEGVSGIKFQNSIGLYYQHDAPVTIILIDKDDYIPGDKINYRVLVLNEQLRPDTYAEDVVICLLDPERNKVDKARKSKVSDGIYSGQFQLSKKAALGQWELRLEDADGAEYGARTSTFTFFHVKPEGLPRFSVQIDTPKFVSIKENEMKIVLRAKHSYGNPLNGRAEIKIKLHTEKKKDNLYNRTITAKGAVFKGLATFHIDLTDIAKHIAPIQTTYIATIKAAVEDDDSGEVVTKTTYVYLLENRYIVTCADYSCQRPWKEKDNKVLIRITNLDGSLVSESKSPVKLIYSEGVEKVDYYFRKLSEVDEKKRFEFVGQLDKSGLYEFKANLSDFPKNDKYLAYYDISVAYKGEEHRIQQTIPQSMGFMIDVTNAYFTPRIDVDFFLQIHGRKNDKGFPAALVVGDEFRVTLNSNEPIKYFIYNIVARSLILHTERVEFDEPKTAYNFTLKATHLTAPHFNIYAYYVDDQGVLQHTKSQYKVLMSLANEMSITAPSTGHPEEDVKLRIRTEPNSYVGILAIDERISGRIKTDVIKHDNLDYHFYTNKLSNALSFDKPPTELPRNHDIDLSYLEDQLKDVHLHTYQDVPGSRLGLVTMTNAQIKERIFRYFDMDKDVSARSMSAKNGKSALRYPLKPTETWLFSEIRKSQNEVTDLEIKLPDTLGTWIVKGFSLHPEKGLGIFQSNLTQIRTIKPYSLFVHLPYSVKLGETVRIPVLIVNHLPDPLKVQLALDNEANGFEDSLEYSQTQLVEIEEYGAKSVFFKFCPKYTGNFIPLDFRATTSVENTTFYKSLMVIEDKGRDIEYSNRAILVNLKDNQEYRSSFQFDLPNSRLVQFSLFTDPLGPILHNLDRSIAHGTGELTMSKMVVNLLVWNYLNRTKKLDEALDTRIKGNLREGYQNILNYLHEDGSFSYFDPPKANGSIWLTSYVLRYLGDIRSLIYIDRTILQKGYDFLLSRQHEDGSFTEDFKYFSRSGSSLFFTSSVLLALQKQATPNTVAIHKAVSFLRSQLDETAETVSLAKSMAIYALQKSQSPESDKLVSQLRSVAMQENDQIWWTEDVQNGSPQDVEITSYALLALMASKVDKPESAISTVRWLLAQRNIHGDFESSQKTVVGLTALIEFAEKWGYQQNAWEVSISNEDISERLVPCNLLTQTINFPLDTKRLEVRAKGTGAALIQISYGYDVEEKETEANPSFGIQTTLKSGSLSSKMELVVCVEFVERSTNASNMAVMEVSLASGYSADKSSFKRIRDVEGVGSVDTKNEDSVVIVYFESLAKNESKCIPVEAYRTLEVTNLKPSSVVIYDNYGRKATEYYQLKVELGDFKGT</sequence>
<dbReference type="Gene3D" id="2.60.120.1540">
    <property type="match status" value="1"/>
</dbReference>
<dbReference type="SUPFAM" id="SSF49410">
    <property type="entry name" value="Alpha-macroglobulin receptor domain"/>
    <property type="match status" value="1"/>
</dbReference>
<dbReference type="SMART" id="SM01361">
    <property type="entry name" value="A2M_recep"/>
    <property type="match status" value="1"/>
</dbReference>
<dbReference type="Gene3D" id="2.60.40.1940">
    <property type="match status" value="1"/>
</dbReference>
<dbReference type="Gene3D" id="2.60.40.1930">
    <property type="match status" value="2"/>
</dbReference>
<keyword evidence="2" id="KW-0882">Thioester bond</keyword>
<dbReference type="SMART" id="SM01359">
    <property type="entry name" value="A2M_N_2"/>
    <property type="match status" value="1"/>
</dbReference>
<dbReference type="SUPFAM" id="SSF48239">
    <property type="entry name" value="Terpenoid cyclases/Protein prenyltransferases"/>
    <property type="match status" value="1"/>
</dbReference>
<evidence type="ECO:0000313" key="8">
    <source>
        <dbReference type="Proteomes" id="UP000515162"/>
    </source>
</evidence>
<keyword evidence="8" id="KW-1185">Reference proteome</keyword>
<dbReference type="Pfam" id="PF07678">
    <property type="entry name" value="TED_complement"/>
    <property type="match status" value="1"/>
</dbReference>
<proteinExistence type="predicted"/>
<feature type="domain" description="Alpha-macroglobulin receptor-binding" evidence="7">
    <location>
        <begin position="1325"/>
        <end position="1413"/>
    </location>
</feature>
<feature type="domain" description="Alpha-2-macroglobulin bait region" evidence="5">
    <location>
        <begin position="486"/>
        <end position="627"/>
    </location>
</feature>
<name>A0A6P8LB40_DROMA</name>
<feature type="chain" id="PRO_5027761309" evidence="4">
    <location>
        <begin position="25"/>
        <end position="1425"/>
    </location>
</feature>
<evidence type="ECO:0000259" key="5">
    <source>
        <dbReference type="SMART" id="SM01359"/>
    </source>
</evidence>
<dbReference type="InterPro" id="IPR011626">
    <property type="entry name" value="Alpha-macroglobulin_TED"/>
</dbReference>
<keyword evidence="3" id="KW-1015">Disulfide bond</keyword>
<feature type="domain" description="Alpha-2-macroglobulin" evidence="6">
    <location>
        <begin position="738"/>
        <end position="830"/>
    </location>
</feature>